<gene>
    <name evidence="3" type="ORF">QYM36_011914</name>
</gene>
<dbReference type="GO" id="GO:0016020">
    <property type="term" value="C:membrane"/>
    <property type="evidence" value="ECO:0007669"/>
    <property type="project" value="TreeGrafter"/>
</dbReference>
<sequence>MVNMEQKTFFRIKTPFPELKEDKIDTVLFLDAASGVADFCDLLGKVFSPVKSDINGNVDKIRKAYQLQPDAYRHLNDLIIIEAPKKMSSVSLEALLWLKRGLEFMFVFLNDIVEDKETPPSENISAFCCNAYEKTLKPYHGWIVQSLFQLCSKACPYRKNLLKAIALQQDGMEDVIIEEAKIYLRLLKQDLDVLNKLYAHYDLDDKRIV</sequence>
<evidence type="ECO:0000256" key="1">
    <source>
        <dbReference type="ARBA" id="ARBA00022448"/>
    </source>
</evidence>
<protein>
    <recommendedName>
        <fullName evidence="2">Glycolipid transfer protein domain-containing protein</fullName>
    </recommendedName>
</protein>
<dbReference type="SUPFAM" id="SSF110004">
    <property type="entry name" value="Glycolipid transfer protein, GLTP"/>
    <property type="match status" value="1"/>
</dbReference>
<dbReference type="InterPro" id="IPR014830">
    <property type="entry name" value="Glycolipid_transfer_prot_dom"/>
</dbReference>
<comment type="caution">
    <text evidence="3">The sequence shown here is derived from an EMBL/GenBank/DDBJ whole genome shotgun (WGS) entry which is preliminary data.</text>
</comment>
<dbReference type="InterPro" id="IPR036497">
    <property type="entry name" value="GLTP_sf"/>
</dbReference>
<keyword evidence="4" id="KW-1185">Reference proteome</keyword>
<dbReference type="GO" id="GO:1902387">
    <property type="term" value="F:ceramide 1-phosphate binding"/>
    <property type="evidence" value="ECO:0007669"/>
    <property type="project" value="TreeGrafter"/>
</dbReference>
<accession>A0AA88HHS2</accession>
<dbReference type="GO" id="GO:0005829">
    <property type="term" value="C:cytosol"/>
    <property type="evidence" value="ECO:0007669"/>
    <property type="project" value="TreeGrafter"/>
</dbReference>
<evidence type="ECO:0000313" key="4">
    <source>
        <dbReference type="Proteomes" id="UP001187531"/>
    </source>
</evidence>
<dbReference type="PANTHER" id="PTHR10219:SF25">
    <property type="entry name" value="PLECKSTRIN HOMOLOGY DOMAIN-CONTAINING FAMILY A MEMBER 8"/>
    <property type="match status" value="1"/>
</dbReference>
<feature type="domain" description="Glycolipid transfer protein" evidence="2">
    <location>
        <begin position="24"/>
        <end position="165"/>
    </location>
</feature>
<proteinExistence type="predicted"/>
<organism evidence="3 4">
    <name type="scientific">Artemia franciscana</name>
    <name type="common">Brine shrimp</name>
    <name type="synonym">Artemia sanfranciscana</name>
    <dbReference type="NCBI Taxonomy" id="6661"/>
    <lineage>
        <taxon>Eukaryota</taxon>
        <taxon>Metazoa</taxon>
        <taxon>Ecdysozoa</taxon>
        <taxon>Arthropoda</taxon>
        <taxon>Crustacea</taxon>
        <taxon>Branchiopoda</taxon>
        <taxon>Anostraca</taxon>
        <taxon>Artemiidae</taxon>
        <taxon>Artemia</taxon>
    </lineage>
</organism>
<name>A0AA88HHS2_ARTSF</name>
<dbReference type="FunFam" id="1.10.3520.10:FF:000001">
    <property type="entry name" value="Pleckstrin domain-containing family A member 8"/>
    <property type="match status" value="1"/>
</dbReference>
<dbReference type="Proteomes" id="UP001187531">
    <property type="component" value="Unassembled WGS sequence"/>
</dbReference>
<dbReference type="GO" id="GO:1902388">
    <property type="term" value="F:ceramide 1-phosphate transfer activity"/>
    <property type="evidence" value="ECO:0007669"/>
    <property type="project" value="TreeGrafter"/>
</dbReference>
<dbReference type="Pfam" id="PF08718">
    <property type="entry name" value="GLTP"/>
    <property type="match status" value="1"/>
</dbReference>
<keyword evidence="1" id="KW-0813">Transport</keyword>
<dbReference type="EMBL" id="JAVRJZ010000016">
    <property type="protein sequence ID" value="KAK2710539.1"/>
    <property type="molecule type" value="Genomic_DNA"/>
</dbReference>
<reference evidence="3" key="1">
    <citation type="submission" date="2023-07" db="EMBL/GenBank/DDBJ databases">
        <title>Chromosome-level genome assembly of Artemia franciscana.</title>
        <authorList>
            <person name="Jo E."/>
        </authorList>
    </citation>
    <scope>NUCLEOTIDE SEQUENCE</scope>
    <source>
        <tissue evidence="3">Whole body</tissue>
    </source>
</reference>
<evidence type="ECO:0000259" key="2">
    <source>
        <dbReference type="Pfam" id="PF08718"/>
    </source>
</evidence>
<evidence type="ECO:0000313" key="3">
    <source>
        <dbReference type="EMBL" id="KAK2710539.1"/>
    </source>
</evidence>
<dbReference type="PANTHER" id="PTHR10219">
    <property type="entry name" value="GLYCOLIPID TRANSFER PROTEIN-RELATED"/>
    <property type="match status" value="1"/>
</dbReference>
<dbReference type="AlphaFoldDB" id="A0AA88HHS2"/>
<dbReference type="Gene3D" id="1.10.3520.10">
    <property type="entry name" value="Glycolipid transfer protein"/>
    <property type="match status" value="1"/>
</dbReference>